<dbReference type="PANTHER" id="PTHR46929">
    <property type="entry name" value="EXPRESSED PROTEIN"/>
    <property type="match status" value="1"/>
</dbReference>
<dbReference type="PANTHER" id="PTHR46929:SF23">
    <property type="entry name" value="L10-INTERACTING MYB DOMAIN-CONTAINING PROTEIN-LIKE"/>
    <property type="match status" value="1"/>
</dbReference>
<accession>A0A9D5HR18</accession>
<proteinExistence type="predicted"/>
<dbReference type="EMBL" id="JAGGNH010000001">
    <property type="protein sequence ID" value="KAJ0986175.1"/>
    <property type="molecule type" value="Genomic_DNA"/>
</dbReference>
<evidence type="ECO:0000313" key="2">
    <source>
        <dbReference type="Proteomes" id="UP001085076"/>
    </source>
</evidence>
<reference evidence="1" key="2">
    <citation type="journal article" date="2022" name="Hortic Res">
        <title>The genome of Dioscorea zingiberensis sheds light on the biosynthesis, origin and evolution of the medicinally important diosgenin saponins.</title>
        <authorList>
            <person name="Li Y."/>
            <person name="Tan C."/>
            <person name="Li Z."/>
            <person name="Guo J."/>
            <person name="Li S."/>
            <person name="Chen X."/>
            <person name="Wang C."/>
            <person name="Dai X."/>
            <person name="Yang H."/>
            <person name="Song W."/>
            <person name="Hou L."/>
            <person name="Xu J."/>
            <person name="Tong Z."/>
            <person name="Xu A."/>
            <person name="Yuan X."/>
            <person name="Wang W."/>
            <person name="Yang Q."/>
            <person name="Chen L."/>
            <person name="Sun Z."/>
            <person name="Wang K."/>
            <person name="Pan B."/>
            <person name="Chen J."/>
            <person name="Bao Y."/>
            <person name="Liu F."/>
            <person name="Qi X."/>
            <person name="Gang D.R."/>
            <person name="Wen J."/>
            <person name="Li J."/>
        </authorList>
    </citation>
    <scope>NUCLEOTIDE SEQUENCE</scope>
    <source>
        <strain evidence="1">Dzin_1.0</strain>
    </source>
</reference>
<evidence type="ECO:0000313" key="1">
    <source>
        <dbReference type="EMBL" id="KAJ0986175.1"/>
    </source>
</evidence>
<dbReference type="OrthoDB" id="686674at2759"/>
<reference evidence="1" key="1">
    <citation type="submission" date="2021-03" db="EMBL/GenBank/DDBJ databases">
        <authorList>
            <person name="Li Z."/>
            <person name="Yang C."/>
        </authorList>
    </citation>
    <scope>NUCLEOTIDE SEQUENCE</scope>
    <source>
        <strain evidence="1">Dzin_1.0</strain>
        <tissue evidence="1">Leaf</tissue>
    </source>
</reference>
<name>A0A9D5HR18_9LILI</name>
<protein>
    <submittedName>
        <fullName evidence="1">Uncharacterized protein</fullName>
    </submittedName>
</protein>
<keyword evidence="2" id="KW-1185">Reference proteome</keyword>
<dbReference type="Proteomes" id="UP001085076">
    <property type="component" value="Miscellaneous, Linkage group lg01"/>
</dbReference>
<gene>
    <name evidence="1" type="ORF">J5N97_004531</name>
</gene>
<dbReference type="AlphaFoldDB" id="A0A9D5HR18"/>
<sequence length="182" mass="20804">MVRELSGANWNDDLKKIVLDTMVYKVFVDAHPTVEAFKNKPFDNYEDLKIIYGDDHATAAYAKSNFDNLWERVDLEDNINVDNDWEARPVAGNTNRPNENTTQPFSINIPSSTSVRLVHKKKRVRESNPSVIGQLVDVVEKVANVIKNPTHWSEILYERVMELDRFPDGLLEDACVQQSASQ</sequence>
<organism evidence="1 2">
    <name type="scientific">Dioscorea zingiberensis</name>
    <dbReference type="NCBI Taxonomy" id="325984"/>
    <lineage>
        <taxon>Eukaryota</taxon>
        <taxon>Viridiplantae</taxon>
        <taxon>Streptophyta</taxon>
        <taxon>Embryophyta</taxon>
        <taxon>Tracheophyta</taxon>
        <taxon>Spermatophyta</taxon>
        <taxon>Magnoliopsida</taxon>
        <taxon>Liliopsida</taxon>
        <taxon>Dioscoreales</taxon>
        <taxon>Dioscoreaceae</taxon>
        <taxon>Dioscorea</taxon>
    </lineage>
</organism>
<comment type="caution">
    <text evidence="1">The sequence shown here is derived from an EMBL/GenBank/DDBJ whole genome shotgun (WGS) entry which is preliminary data.</text>
</comment>